<dbReference type="OrthoDB" id="9781059at2"/>
<dbReference type="SMART" id="SM00850">
    <property type="entry name" value="LytTR"/>
    <property type="match status" value="1"/>
</dbReference>
<evidence type="ECO:0000313" key="4">
    <source>
        <dbReference type="Proteomes" id="UP000286100"/>
    </source>
</evidence>
<evidence type="ECO:0000259" key="2">
    <source>
        <dbReference type="PROSITE" id="PS50930"/>
    </source>
</evidence>
<dbReference type="GO" id="GO:0003677">
    <property type="term" value="F:DNA binding"/>
    <property type="evidence" value="ECO:0007669"/>
    <property type="project" value="InterPro"/>
</dbReference>
<sequence length="225" mass="24466">MLVLLYRPLAWDRAALVALALMFGVALYCLAYNALSGASESLLDGLTWAAINILPFYVAFEALKRTDNARDKALCLLGAIAASLLLQGMVHGLEAPWFQFIRRLPAAALVLFLSLLAPALAVRIGQRHPAPDSPDALPLAPDEIDWVAAAGNYVEFHRAGRAILHRASLASVDALLSPHGFIRIHRSRLVARHMIARCRPTDVVLRDGTSLKTGARYRAELSATL</sequence>
<dbReference type="AlphaFoldDB" id="A0A418WK16"/>
<dbReference type="RefSeq" id="WP_119761522.1">
    <property type="nucleotide sequence ID" value="NZ_QYUM01000003.1"/>
</dbReference>
<keyword evidence="1" id="KW-0812">Transmembrane</keyword>
<evidence type="ECO:0000256" key="1">
    <source>
        <dbReference type="SAM" id="Phobius"/>
    </source>
</evidence>
<evidence type="ECO:0000313" key="3">
    <source>
        <dbReference type="EMBL" id="RJF90374.1"/>
    </source>
</evidence>
<comment type="caution">
    <text evidence="3">The sequence shown here is derived from an EMBL/GenBank/DDBJ whole genome shotgun (WGS) entry which is preliminary data.</text>
</comment>
<protein>
    <submittedName>
        <fullName evidence="3">LytTR family transcriptional regulator</fullName>
    </submittedName>
</protein>
<dbReference type="EMBL" id="QYUM01000003">
    <property type="protein sequence ID" value="RJF90374.1"/>
    <property type="molecule type" value="Genomic_DNA"/>
</dbReference>
<feature type="transmembrane region" description="Helical" evidence="1">
    <location>
        <begin position="14"/>
        <end position="35"/>
    </location>
</feature>
<reference evidence="3 4" key="1">
    <citation type="submission" date="2018-09" db="EMBL/GenBank/DDBJ databases">
        <authorList>
            <person name="Zhu H."/>
        </authorList>
    </citation>
    <scope>NUCLEOTIDE SEQUENCE [LARGE SCALE GENOMIC DNA]</scope>
    <source>
        <strain evidence="3 4">K2R01-6</strain>
    </source>
</reference>
<feature type="transmembrane region" description="Helical" evidence="1">
    <location>
        <begin position="41"/>
        <end position="60"/>
    </location>
</feature>
<feature type="domain" description="HTH LytTR-type" evidence="2">
    <location>
        <begin position="138"/>
        <end position="225"/>
    </location>
</feature>
<keyword evidence="1" id="KW-1133">Transmembrane helix</keyword>
<dbReference type="InterPro" id="IPR007492">
    <property type="entry name" value="LytTR_DNA-bd_dom"/>
</dbReference>
<proteinExistence type="predicted"/>
<organism evidence="3 4">
    <name type="scientific">Sphingomonas cavernae</name>
    <dbReference type="NCBI Taxonomy" id="2320861"/>
    <lineage>
        <taxon>Bacteria</taxon>
        <taxon>Pseudomonadati</taxon>
        <taxon>Pseudomonadota</taxon>
        <taxon>Alphaproteobacteria</taxon>
        <taxon>Sphingomonadales</taxon>
        <taxon>Sphingomonadaceae</taxon>
        <taxon>Sphingomonas</taxon>
    </lineage>
</organism>
<feature type="transmembrane region" description="Helical" evidence="1">
    <location>
        <begin position="72"/>
        <end position="92"/>
    </location>
</feature>
<feature type="transmembrane region" description="Helical" evidence="1">
    <location>
        <begin position="104"/>
        <end position="122"/>
    </location>
</feature>
<dbReference type="Gene3D" id="2.40.50.1020">
    <property type="entry name" value="LytTr DNA-binding domain"/>
    <property type="match status" value="1"/>
</dbReference>
<keyword evidence="4" id="KW-1185">Reference proteome</keyword>
<dbReference type="Pfam" id="PF04397">
    <property type="entry name" value="LytTR"/>
    <property type="match status" value="1"/>
</dbReference>
<gene>
    <name evidence="3" type="ORF">D3876_08965</name>
</gene>
<name>A0A418WK16_9SPHN</name>
<accession>A0A418WK16</accession>
<keyword evidence="1" id="KW-0472">Membrane</keyword>
<dbReference type="PROSITE" id="PS50930">
    <property type="entry name" value="HTH_LYTTR"/>
    <property type="match status" value="1"/>
</dbReference>
<dbReference type="Proteomes" id="UP000286100">
    <property type="component" value="Unassembled WGS sequence"/>
</dbReference>